<dbReference type="AlphaFoldDB" id="W4JZM0"/>
<accession>W4JZM0</accession>
<dbReference type="RefSeq" id="XP_009549203.1">
    <property type="nucleotide sequence ID" value="XM_009550908.1"/>
</dbReference>
<dbReference type="HOGENOM" id="CLU_031061_0_0_1"/>
<dbReference type="EMBL" id="KI925461">
    <property type="protein sequence ID" value="ETW78919.1"/>
    <property type="molecule type" value="Genomic_DNA"/>
</dbReference>
<feature type="compositionally biased region" description="Polar residues" evidence="2">
    <location>
        <begin position="36"/>
        <end position="45"/>
    </location>
</feature>
<protein>
    <submittedName>
        <fullName evidence="3">Uncharacterized protein</fullName>
    </submittedName>
</protein>
<feature type="compositionally biased region" description="Low complexity" evidence="2">
    <location>
        <begin position="414"/>
        <end position="428"/>
    </location>
</feature>
<feature type="coiled-coil region" evidence="1">
    <location>
        <begin position="258"/>
        <end position="285"/>
    </location>
</feature>
<dbReference type="Proteomes" id="UP000030671">
    <property type="component" value="Unassembled WGS sequence"/>
</dbReference>
<keyword evidence="1" id="KW-0175">Coiled coil</keyword>
<feature type="region of interest" description="Disordered" evidence="2">
    <location>
        <begin position="307"/>
        <end position="336"/>
    </location>
</feature>
<reference evidence="3 4" key="1">
    <citation type="journal article" date="2012" name="New Phytol.">
        <title>Insight into trade-off between wood decay and parasitism from the genome of a fungal forest pathogen.</title>
        <authorList>
            <person name="Olson A."/>
            <person name="Aerts A."/>
            <person name="Asiegbu F."/>
            <person name="Belbahri L."/>
            <person name="Bouzid O."/>
            <person name="Broberg A."/>
            <person name="Canback B."/>
            <person name="Coutinho P.M."/>
            <person name="Cullen D."/>
            <person name="Dalman K."/>
            <person name="Deflorio G."/>
            <person name="van Diepen L.T."/>
            <person name="Dunand C."/>
            <person name="Duplessis S."/>
            <person name="Durling M."/>
            <person name="Gonthier P."/>
            <person name="Grimwood J."/>
            <person name="Fossdal C.G."/>
            <person name="Hansson D."/>
            <person name="Henrissat B."/>
            <person name="Hietala A."/>
            <person name="Himmelstrand K."/>
            <person name="Hoffmeister D."/>
            <person name="Hogberg N."/>
            <person name="James T.Y."/>
            <person name="Karlsson M."/>
            <person name="Kohler A."/>
            <person name="Kues U."/>
            <person name="Lee Y.H."/>
            <person name="Lin Y.C."/>
            <person name="Lind M."/>
            <person name="Lindquist E."/>
            <person name="Lombard V."/>
            <person name="Lucas S."/>
            <person name="Lunden K."/>
            <person name="Morin E."/>
            <person name="Murat C."/>
            <person name="Park J."/>
            <person name="Raffaello T."/>
            <person name="Rouze P."/>
            <person name="Salamov A."/>
            <person name="Schmutz J."/>
            <person name="Solheim H."/>
            <person name="Stahlberg J."/>
            <person name="Velez H."/>
            <person name="de Vries R.P."/>
            <person name="Wiebenga A."/>
            <person name="Woodward S."/>
            <person name="Yakovlev I."/>
            <person name="Garbelotto M."/>
            <person name="Martin F."/>
            <person name="Grigoriev I.V."/>
            <person name="Stenlid J."/>
        </authorList>
    </citation>
    <scope>NUCLEOTIDE SEQUENCE [LARGE SCALE GENOMIC DNA]</scope>
    <source>
        <strain evidence="3 4">TC 32-1</strain>
    </source>
</reference>
<gene>
    <name evidence="3" type="ORF">HETIRDRAFT_441104</name>
</gene>
<evidence type="ECO:0000256" key="2">
    <source>
        <dbReference type="SAM" id="MobiDB-lite"/>
    </source>
</evidence>
<dbReference type="STRING" id="747525.W4JZM0"/>
<dbReference type="OrthoDB" id="2505754at2759"/>
<feature type="region of interest" description="Disordered" evidence="2">
    <location>
        <begin position="211"/>
        <end position="254"/>
    </location>
</feature>
<keyword evidence="4" id="KW-1185">Reference proteome</keyword>
<feature type="region of interest" description="Disordered" evidence="2">
    <location>
        <begin position="1"/>
        <end position="50"/>
    </location>
</feature>
<feature type="coiled-coil region" evidence="1">
    <location>
        <begin position="64"/>
        <end position="140"/>
    </location>
</feature>
<feature type="compositionally biased region" description="Basic and acidic residues" evidence="2">
    <location>
        <begin position="1"/>
        <end position="11"/>
    </location>
</feature>
<evidence type="ECO:0000313" key="3">
    <source>
        <dbReference type="EMBL" id="ETW78919.1"/>
    </source>
</evidence>
<feature type="compositionally biased region" description="Polar residues" evidence="2">
    <location>
        <begin position="307"/>
        <end position="317"/>
    </location>
</feature>
<organism evidence="3 4">
    <name type="scientific">Heterobasidion irregulare (strain TC 32-1)</name>
    <dbReference type="NCBI Taxonomy" id="747525"/>
    <lineage>
        <taxon>Eukaryota</taxon>
        <taxon>Fungi</taxon>
        <taxon>Dikarya</taxon>
        <taxon>Basidiomycota</taxon>
        <taxon>Agaricomycotina</taxon>
        <taxon>Agaricomycetes</taxon>
        <taxon>Russulales</taxon>
        <taxon>Bondarzewiaceae</taxon>
        <taxon>Heterobasidion</taxon>
        <taxon>Heterobasidion annosum species complex</taxon>
    </lineage>
</organism>
<evidence type="ECO:0000256" key="1">
    <source>
        <dbReference type="SAM" id="Coils"/>
    </source>
</evidence>
<name>W4JZM0_HETIT</name>
<sequence>MSQETIHEQDKAASTNRPHSIDLSLELERQLEDESLPNSPANARPQSLDPHVLASIVTTLRMNLADVSKERDELAATLRKSRQREHELGEELSRVRSMQERAEKELEIQKQKNKEDEESIAMLRSKVEESRRGLMRLQTESRRMSANMSLDLSRAGLPSFGGPASSKRASFTPLTGSGAARMHRRISSVSDSNVGWADAGQADLLSTSPNSQIISLPDVPNSPSHPPVSTKRFSGLFGRSSPPEPLDLGRSGPSNTEIQALRKEVKTLTAALDEARHEITESNEAREASEMCVKALREFIADNNVGSNSAVDVSQPSPMVRGDSSDRKSSGSGNGSGNASLWGFKLWKVEAGGNLATGAGNADTLTSPTLSQAEPITKKLGGFFGSRGSVSSTTAVPPQHQVSSGAREPMYNGSDSSSTTAESTAPVSPVEQPCLNVLVHEKGGSPSAILDHQQLQFHEIEQIG</sequence>
<dbReference type="InParanoid" id="W4JZM0"/>
<dbReference type="KEGG" id="hir:HETIRDRAFT_441104"/>
<dbReference type="eggNOG" id="ENOG502SABM">
    <property type="taxonomic scope" value="Eukaryota"/>
</dbReference>
<proteinExistence type="predicted"/>
<feature type="compositionally biased region" description="Polar residues" evidence="2">
    <location>
        <begin position="393"/>
        <end position="404"/>
    </location>
</feature>
<dbReference type="GeneID" id="20675326"/>
<evidence type="ECO:0000313" key="4">
    <source>
        <dbReference type="Proteomes" id="UP000030671"/>
    </source>
</evidence>
<feature type="region of interest" description="Disordered" evidence="2">
    <location>
        <begin position="389"/>
        <end position="428"/>
    </location>
</feature>